<evidence type="ECO:0000313" key="2">
    <source>
        <dbReference type="Proteomes" id="UP000887569"/>
    </source>
</evidence>
<accession>A0A914ZDS8</accession>
<reference evidence="3" key="1">
    <citation type="submission" date="2022-11" db="UniProtKB">
        <authorList>
            <consortium name="WormBaseParasite"/>
        </authorList>
    </citation>
    <scope>IDENTIFICATION</scope>
</reference>
<sequence length="688" mass="78295">YIYIYIYRMQCLRIRSQSADSSMPIADNDNKFDELIVGANTTLYNRSALTDFQGSWHNDSEMRSEQQSKELMNITDQCQIDPMVNITDLLFQLFKETVDDFNKHGEKELATAMNNVCDLIIHLMKVVLENSILNEPLDVGELLQRESKALMDCGRNDEVFQLLRIVEPLGDLLRRVQMLRKEEIDPKVTCDSYISSSPEFHDSTEMPTTGNRNKENENVPEVDADALTTNMGGAESEPLLTSGTNDPGGSTDMSTVDSGTSSGSEHNVLTTKAVVRRPLFKRHFDNTDETAHLIPATDREEAPKRSRRCMPSVMSEPVLSVTKEETVHVDVFRDHELPSSTSLTSLTSVKSVSFDLDSSKVRIFEKTSDRTFADSMPNTACILNVSLSEFKELFPSGSAKMPEDSSYRQSREPEKFIYVKKGVRRLSKKALLLRLQTDFKVLDDALSSELFLKNWLITDSVLEVMNEKCFLDPTYGQGSLISRVHYPQIDPQDILDSLRELNTLPCGMVVYVAIGYDWATERETFIKFGNTYRHIISTLKRMLLAGYMSAVQMQAKSAEEYDLQMETKKGAKKRSLHRGGRMWLSPPRLFLVTIPSDDNDEITRSRCEAMNELMISLATNPYDCFSSSSGDEEFESDPYMVVKRVEVELLDWRKMCEEKGVKTQKDRISVLMEYLRLERGVLMKPANR</sequence>
<proteinExistence type="predicted"/>
<feature type="region of interest" description="Disordered" evidence="1">
    <location>
        <begin position="194"/>
        <end position="219"/>
    </location>
</feature>
<dbReference type="WBParaSite" id="PgB01_g033_t02">
    <property type="protein sequence ID" value="PgB01_g033_t02"/>
    <property type="gene ID" value="PgB01_g033"/>
</dbReference>
<protein>
    <submittedName>
        <fullName evidence="3">Uncharacterized protein</fullName>
    </submittedName>
</protein>
<organism evidence="2 3">
    <name type="scientific">Parascaris univalens</name>
    <name type="common">Nematode worm</name>
    <dbReference type="NCBI Taxonomy" id="6257"/>
    <lineage>
        <taxon>Eukaryota</taxon>
        <taxon>Metazoa</taxon>
        <taxon>Ecdysozoa</taxon>
        <taxon>Nematoda</taxon>
        <taxon>Chromadorea</taxon>
        <taxon>Rhabditida</taxon>
        <taxon>Spirurina</taxon>
        <taxon>Ascaridomorpha</taxon>
        <taxon>Ascaridoidea</taxon>
        <taxon>Ascarididae</taxon>
        <taxon>Parascaris</taxon>
    </lineage>
</organism>
<name>A0A914ZDS8_PARUN</name>
<keyword evidence="2" id="KW-1185">Reference proteome</keyword>
<evidence type="ECO:0000313" key="3">
    <source>
        <dbReference type="WBParaSite" id="PgB01_g033_t02"/>
    </source>
</evidence>
<evidence type="ECO:0000256" key="1">
    <source>
        <dbReference type="SAM" id="MobiDB-lite"/>
    </source>
</evidence>
<feature type="compositionally biased region" description="Polar residues" evidence="1">
    <location>
        <begin position="239"/>
        <end position="266"/>
    </location>
</feature>
<feature type="region of interest" description="Disordered" evidence="1">
    <location>
        <begin position="231"/>
        <end position="266"/>
    </location>
</feature>
<dbReference type="Proteomes" id="UP000887569">
    <property type="component" value="Unplaced"/>
</dbReference>
<dbReference type="AlphaFoldDB" id="A0A914ZDS8"/>